<proteinExistence type="predicted"/>
<reference evidence="1" key="2">
    <citation type="journal article" date="2015" name="Data Brief">
        <title>Shoot transcriptome of the giant reed, Arundo donax.</title>
        <authorList>
            <person name="Barrero R.A."/>
            <person name="Guerrero F.D."/>
            <person name="Moolhuijzen P."/>
            <person name="Goolsby J.A."/>
            <person name="Tidwell J."/>
            <person name="Bellgard S.E."/>
            <person name="Bellgard M.I."/>
        </authorList>
    </citation>
    <scope>NUCLEOTIDE SEQUENCE</scope>
    <source>
        <tissue evidence="1">Shoot tissue taken approximately 20 cm above the soil surface</tissue>
    </source>
</reference>
<dbReference type="EMBL" id="GBRH01170649">
    <property type="protein sequence ID" value="JAE27247.1"/>
    <property type="molecule type" value="Transcribed_RNA"/>
</dbReference>
<evidence type="ECO:0000313" key="1">
    <source>
        <dbReference type="EMBL" id="JAE27247.1"/>
    </source>
</evidence>
<organism evidence="1">
    <name type="scientific">Arundo donax</name>
    <name type="common">Giant reed</name>
    <name type="synonym">Donax arundinaceus</name>
    <dbReference type="NCBI Taxonomy" id="35708"/>
    <lineage>
        <taxon>Eukaryota</taxon>
        <taxon>Viridiplantae</taxon>
        <taxon>Streptophyta</taxon>
        <taxon>Embryophyta</taxon>
        <taxon>Tracheophyta</taxon>
        <taxon>Spermatophyta</taxon>
        <taxon>Magnoliopsida</taxon>
        <taxon>Liliopsida</taxon>
        <taxon>Poales</taxon>
        <taxon>Poaceae</taxon>
        <taxon>PACMAD clade</taxon>
        <taxon>Arundinoideae</taxon>
        <taxon>Arundineae</taxon>
        <taxon>Arundo</taxon>
    </lineage>
</organism>
<protein>
    <submittedName>
        <fullName evidence="1">Uncharacterized protein</fullName>
    </submittedName>
</protein>
<reference evidence="1" key="1">
    <citation type="submission" date="2014-09" db="EMBL/GenBank/DDBJ databases">
        <authorList>
            <person name="Magalhaes I.L.F."/>
            <person name="Oliveira U."/>
            <person name="Santos F.R."/>
            <person name="Vidigal T.H.D.A."/>
            <person name="Brescovit A.D."/>
            <person name="Santos A.J."/>
        </authorList>
    </citation>
    <scope>NUCLEOTIDE SEQUENCE</scope>
    <source>
        <tissue evidence="1">Shoot tissue taken approximately 20 cm above the soil surface</tissue>
    </source>
</reference>
<dbReference type="AlphaFoldDB" id="A0A0A9GS32"/>
<accession>A0A0A9GS32</accession>
<name>A0A0A9GS32_ARUDO</name>
<sequence>MPKACHAHFSDLDMGSIIWQSAVCALFRISLTPKEHTR</sequence>